<dbReference type="Proteomes" id="UP001221757">
    <property type="component" value="Unassembled WGS sequence"/>
</dbReference>
<name>A0AAD7DMV1_MYCRO</name>
<reference evidence="1" key="1">
    <citation type="submission" date="2023-03" db="EMBL/GenBank/DDBJ databases">
        <title>Massive genome expansion in bonnet fungi (Mycena s.s.) driven by repeated elements and novel gene families across ecological guilds.</title>
        <authorList>
            <consortium name="Lawrence Berkeley National Laboratory"/>
            <person name="Harder C.B."/>
            <person name="Miyauchi S."/>
            <person name="Viragh M."/>
            <person name="Kuo A."/>
            <person name="Thoen E."/>
            <person name="Andreopoulos B."/>
            <person name="Lu D."/>
            <person name="Skrede I."/>
            <person name="Drula E."/>
            <person name="Henrissat B."/>
            <person name="Morin E."/>
            <person name="Kohler A."/>
            <person name="Barry K."/>
            <person name="LaButti K."/>
            <person name="Morin E."/>
            <person name="Salamov A."/>
            <person name="Lipzen A."/>
            <person name="Mereny Z."/>
            <person name="Hegedus B."/>
            <person name="Baldrian P."/>
            <person name="Stursova M."/>
            <person name="Weitz H."/>
            <person name="Taylor A."/>
            <person name="Grigoriev I.V."/>
            <person name="Nagy L.G."/>
            <person name="Martin F."/>
            <person name="Kauserud H."/>
        </authorList>
    </citation>
    <scope>NUCLEOTIDE SEQUENCE</scope>
    <source>
        <strain evidence="1">CBHHK067</strain>
    </source>
</reference>
<dbReference type="EMBL" id="JARKIE010000039">
    <property type="protein sequence ID" value="KAJ7695088.1"/>
    <property type="molecule type" value="Genomic_DNA"/>
</dbReference>
<protein>
    <submittedName>
        <fullName evidence="1">Uncharacterized protein</fullName>
    </submittedName>
</protein>
<evidence type="ECO:0000313" key="2">
    <source>
        <dbReference type="Proteomes" id="UP001221757"/>
    </source>
</evidence>
<gene>
    <name evidence="1" type="ORF">B0H17DRAFT_1056361</name>
</gene>
<dbReference type="AlphaFoldDB" id="A0AAD7DMV1"/>
<feature type="non-terminal residue" evidence="1">
    <location>
        <position position="1"/>
    </location>
</feature>
<proteinExistence type="predicted"/>
<comment type="caution">
    <text evidence="1">The sequence shown here is derived from an EMBL/GenBank/DDBJ whole genome shotgun (WGS) entry which is preliminary data.</text>
</comment>
<evidence type="ECO:0000313" key="1">
    <source>
        <dbReference type="EMBL" id="KAJ7695088.1"/>
    </source>
</evidence>
<keyword evidence="2" id="KW-1185">Reference proteome</keyword>
<sequence length="75" mass="8505">MREAPVRSDTRLNGRGGSSEAVNFFYPSTEWEMEQAFEFGCAVKTCLGRIQGAKFLTRDEVAARGWVSPWIEELM</sequence>
<accession>A0AAD7DMV1</accession>
<organism evidence="1 2">
    <name type="scientific">Mycena rosella</name>
    <name type="common">Pink bonnet</name>
    <name type="synonym">Agaricus rosellus</name>
    <dbReference type="NCBI Taxonomy" id="1033263"/>
    <lineage>
        <taxon>Eukaryota</taxon>
        <taxon>Fungi</taxon>
        <taxon>Dikarya</taxon>
        <taxon>Basidiomycota</taxon>
        <taxon>Agaricomycotina</taxon>
        <taxon>Agaricomycetes</taxon>
        <taxon>Agaricomycetidae</taxon>
        <taxon>Agaricales</taxon>
        <taxon>Marasmiineae</taxon>
        <taxon>Mycenaceae</taxon>
        <taxon>Mycena</taxon>
    </lineage>
</organism>